<dbReference type="AlphaFoldDB" id="A0A7G9YV22"/>
<gene>
    <name evidence="1" type="ORF">PAJCOBIN_00016</name>
</gene>
<reference evidence="1" key="1">
    <citation type="submission" date="2020-06" db="EMBL/GenBank/DDBJ databases">
        <title>Unique genomic features of the anaerobic methanotrophic archaea.</title>
        <authorList>
            <person name="Chadwick G.L."/>
            <person name="Skennerton C.T."/>
            <person name="Laso-Perez R."/>
            <person name="Leu A.O."/>
            <person name="Speth D.R."/>
            <person name="Yu H."/>
            <person name="Morgan-Lang C."/>
            <person name="Hatzenpichler R."/>
            <person name="Goudeau D."/>
            <person name="Malmstrom R."/>
            <person name="Brazelton W.J."/>
            <person name="Woyke T."/>
            <person name="Hallam S.J."/>
            <person name="Tyson G.W."/>
            <person name="Wegener G."/>
            <person name="Boetius A."/>
            <person name="Orphan V."/>
        </authorList>
    </citation>
    <scope>NUCLEOTIDE SEQUENCE</scope>
</reference>
<sequence>MEHKKRRILCVGVLATLLLSIAVTGVAVSQPLQKENAMGKVAKAMSAGGVAEEVSTNRAQRAPIRIIHSGYGFAINEDDEFHVLRVHIVKRRFFQPRYIRELMGEDTNIEELKAKIEGAGGRPIYQGHLRLGENHYRLVNMSVDANGAEGNRVFDADIVGPLRNLEPSENMSIAGHISMTVMRYEGARIGEGELTMSEGDYTSEYSVLLDMRPLGQIQRKETNKATGNIKSVR</sequence>
<evidence type="ECO:0000313" key="1">
    <source>
        <dbReference type="EMBL" id="QNO51856.1"/>
    </source>
</evidence>
<dbReference type="EMBL" id="MT631480">
    <property type="protein sequence ID" value="QNO51856.1"/>
    <property type="molecule type" value="Genomic_DNA"/>
</dbReference>
<proteinExistence type="predicted"/>
<protein>
    <submittedName>
        <fullName evidence="1">Uncharacterized protein</fullName>
    </submittedName>
</protein>
<organism evidence="1">
    <name type="scientific">Candidatus Methanophagaceae archaeon ANME-1 ERB6</name>
    <dbReference type="NCBI Taxonomy" id="2759912"/>
    <lineage>
        <taxon>Archaea</taxon>
        <taxon>Methanobacteriati</taxon>
        <taxon>Methanobacteriota</taxon>
        <taxon>Stenosarchaea group</taxon>
        <taxon>Methanomicrobia</taxon>
        <taxon>Candidatus Methanophagales</taxon>
        <taxon>Candidatus Methanophagaceae</taxon>
    </lineage>
</organism>
<accession>A0A7G9YV22</accession>
<name>A0A7G9YV22_9EURY</name>